<keyword evidence="4" id="KW-0378">Hydrolase</keyword>
<dbReference type="Pfam" id="PF00675">
    <property type="entry name" value="Peptidase_M16"/>
    <property type="match status" value="1"/>
</dbReference>
<dbReference type="Gene3D" id="3.30.830.10">
    <property type="entry name" value="Metalloenzyme, LuxS/M16 peptidase-like"/>
    <property type="match status" value="4"/>
</dbReference>
<dbReference type="Proteomes" id="UP000815325">
    <property type="component" value="Unassembled WGS sequence"/>
</dbReference>
<evidence type="ECO:0000259" key="11">
    <source>
        <dbReference type="Pfam" id="PF22456"/>
    </source>
</evidence>
<evidence type="ECO:0000256" key="6">
    <source>
        <dbReference type="ARBA" id="ARBA00023049"/>
    </source>
</evidence>
<keyword evidence="6" id="KW-0482">Metalloprotease</keyword>
<dbReference type="PANTHER" id="PTHR43690:SF18">
    <property type="entry name" value="INSULIN-DEGRADING ENZYME-RELATED"/>
    <property type="match status" value="1"/>
</dbReference>
<feature type="domain" description="Peptidase M16 middle/third" evidence="10">
    <location>
        <begin position="458"/>
        <end position="610"/>
    </location>
</feature>
<proteinExistence type="inferred from homology"/>
<dbReference type="InterPro" id="IPR032632">
    <property type="entry name" value="Peptidase_M16_M"/>
</dbReference>
<evidence type="ECO:0000313" key="13">
    <source>
        <dbReference type="Proteomes" id="UP000815325"/>
    </source>
</evidence>
<evidence type="ECO:0000256" key="5">
    <source>
        <dbReference type="ARBA" id="ARBA00022833"/>
    </source>
</evidence>
<dbReference type="InterPro" id="IPR001431">
    <property type="entry name" value="Pept_M16_Zn_BS"/>
</dbReference>
<feature type="domain" description="Peptidase M16 C-terminal" evidence="9">
    <location>
        <begin position="268"/>
        <end position="452"/>
    </location>
</feature>
<dbReference type="InterPro" id="IPR054734">
    <property type="entry name" value="PqqF-like_C_4"/>
</dbReference>
<feature type="compositionally biased region" description="Acidic residues" evidence="7">
    <location>
        <begin position="57"/>
        <end position="78"/>
    </location>
</feature>
<feature type="region of interest" description="Disordered" evidence="7">
    <location>
        <begin position="608"/>
        <end position="664"/>
    </location>
</feature>
<name>A0ABQ7FXD5_DUNSA</name>
<evidence type="ECO:0000256" key="2">
    <source>
        <dbReference type="ARBA" id="ARBA00022670"/>
    </source>
</evidence>
<feature type="compositionally biased region" description="Gly residues" evidence="7">
    <location>
        <begin position="1064"/>
        <end position="1074"/>
    </location>
</feature>
<feature type="compositionally biased region" description="Gly residues" evidence="7">
    <location>
        <begin position="1097"/>
        <end position="1108"/>
    </location>
</feature>
<keyword evidence="3" id="KW-0479">Metal-binding</keyword>
<comment type="similarity">
    <text evidence="1">Belongs to the peptidase M16 family.</text>
</comment>
<dbReference type="Pfam" id="PF16187">
    <property type="entry name" value="Peptidase_M16_M"/>
    <property type="match status" value="2"/>
</dbReference>
<feature type="domain" description="Coenzyme PQQ synthesis protein F-like C-terminal lobe" evidence="11">
    <location>
        <begin position="1162"/>
        <end position="1261"/>
    </location>
</feature>
<feature type="compositionally biased region" description="Low complexity" evidence="7">
    <location>
        <begin position="1000"/>
        <end position="1015"/>
    </location>
</feature>
<keyword evidence="2" id="KW-0645">Protease</keyword>
<feature type="region of interest" description="Disordered" evidence="7">
    <location>
        <begin position="998"/>
        <end position="1115"/>
    </location>
</feature>
<comment type="caution">
    <text evidence="12">The sequence shown here is derived from an EMBL/GenBank/DDBJ whole genome shotgun (WGS) entry which is preliminary data.</text>
</comment>
<evidence type="ECO:0000256" key="4">
    <source>
        <dbReference type="ARBA" id="ARBA00022801"/>
    </source>
</evidence>
<dbReference type="Pfam" id="PF22456">
    <property type="entry name" value="PqqF-like_C_4"/>
    <property type="match status" value="1"/>
</dbReference>
<keyword evidence="13" id="KW-1185">Reference proteome</keyword>
<evidence type="ECO:0000256" key="7">
    <source>
        <dbReference type="SAM" id="MobiDB-lite"/>
    </source>
</evidence>
<evidence type="ECO:0000259" key="8">
    <source>
        <dbReference type="Pfam" id="PF00675"/>
    </source>
</evidence>
<feature type="domain" description="Peptidase M16 N-terminal" evidence="8">
    <location>
        <begin position="110"/>
        <end position="220"/>
    </location>
</feature>
<reference evidence="12" key="1">
    <citation type="submission" date="2017-08" db="EMBL/GenBank/DDBJ databases">
        <authorList>
            <person name="Polle J.E."/>
            <person name="Barry K."/>
            <person name="Cushman J."/>
            <person name="Schmutz J."/>
            <person name="Tran D."/>
            <person name="Hathwaick L.T."/>
            <person name="Yim W.C."/>
            <person name="Jenkins J."/>
            <person name="Mckie-Krisberg Z.M."/>
            <person name="Prochnik S."/>
            <person name="Lindquist E."/>
            <person name="Dockter R.B."/>
            <person name="Adam C."/>
            <person name="Molina H."/>
            <person name="Bunkerborg J."/>
            <person name="Jin E."/>
            <person name="Buchheim M."/>
            <person name="Magnuson J."/>
        </authorList>
    </citation>
    <scope>NUCLEOTIDE SEQUENCE</scope>
    <source>
        <strain evidence="12">CCAP 19/18</strain>
    </source>
</reference>
<feature type="compositionally biased region" description="Acidic residues" evidence="7">
    <location>
        <begin position="86"/>
        <end position="95"/>
    </location>
</feature>
<organism evidence="12 13">
    <name type="scientific">Dunaliella salina</name>
    <name type="common">Green alga</name>
    <name type="synonym">Protococcus salinus</name>
    <dbReference type="NCBI Taxonomy" id="3046"/>
    <lineage>
        <taxon>Eukaryota</taxon>
        <taxon>Viridiplantae</taxon>
        <taxon>Chlorophyta</taxon>
        <taxon>core chlorophytes</taxon>
        <taxon>Chlorophyceae</taxon>
        <taxon>CS clade</taxon>
        <taxon>Chlamydomonadales</taxon>
        <taxon>Dunaliellaceae</taxon>
        <taxon>Dunaliella</taxon>
    </lineage>
</organism>
<feature type="region of interest" description="Disordered" evidence="7">
    <location>
        <begin position="30"/>
        <end position="113"/>
    </location>
</feature>
<evidence type="ECO:0000313" key="12">
    <source>
        <dbReference type="EMBL" id="KAF5827024.1"/>
    </source>
</evidence>
<dbReference type="InterPro" id="IPR011765">
    <property type="entry name" value="Pept_M16_N"/>
</dbReference>
<evidence type="ECO:0000256" key="1">
    <source>
        <dbReference type="ARBA" id="ARBA00007261"/>
    </source>
</evidence>
<evidence type="ECO:0000256" key="3">
    <source>
        <dbReference type="ARBA" id="ARBA00022723"/>
    </source>
</evidence>
<dbReference type="InterPro" id="IPR007863">
    <property type="entry name" value="Peptidase_M16_C"/>
</dbReference>
<dbReference type="PROSITE" id="PS00143">
    <property type="entry name" value="INSULINASE"/>
    <property type="match status" value="1"/>
</dbReference>
<keyword evidence="5" id="KW-0862">Zinc</keyword>
<dbReference type="Pfam" id="PF05193">
    <property type="entry name" value="Peptidase_M16_C"/>
    <property type="match status" value="1"/>
</dbReference>
<sequence>MGDIVKCPTDKKTYRKIELRNGLGVLLLSDPDIFNSCTGSGDDGDAAGSAGKASDTEGSDSESGEEGSSGSEEDDDGGSGEGSSGSEEEDEDAGSEEGRKGKPKKKGHHAPVKKAAAAMAVGIGSLSDPDDLPGLSHYLEHMLFMGSTKYPNENEYDDYLTKHGGSSNAFTELETTNYHFDVSPKNLRGALDRFAQFFVAPLCLETSLEREVQAVDSEFAGVIQDDGCRAVQLMCHTAKPGHVYRKFTWGNKLSLWDKPTAAGVDVRGAVLDYYRRHYCAERMSLVLLGGETLDELQSWVTEIFQDLPTGKGPRPSFESMGMPFENRTLYVLPAVRDTHEIVVTFQLPCLTPRYGAKAEHYISHLVGHEGPGSLLSLLKAQGWATDLSAGVEGDGYSQNTGCYLFGVTITLTEAGLHAGPGLGLAPVELLFAYFNMLRQHGPQQWIWQELKSMAEMKFMFLEEEDGMDMCTRLAAVLHLFPAEHIMVAEYLHQEYDPQLITSLLDNCMHPINSSYRLDLLTKEYEPLKQQLVQQADTQTGLLQPAAARGQAPLKVSIETEPWFNMESAWVQVPDELCRTWATSPPPPSLKLPPPNPYIPTDFTIKRRAGHRSHCCHPPGATQHQAQQPSMVAGADTDRCAPSKRARLSSSAAGVHHNATGVHPQPVPAAALATRTAAEAAQIKSVPGDADASSTAASAADSAAAAAASAAVSAAGAGASAADSAAAAGASAASAAHASAVDAGSEAAAEAEACKGLAAELRLPVVLAMPPALIHDSPGLRVWHKLDRVFSTPRVVMYLRLASPVLGASPKAVALNHLMLKLLDDVLNEDTYLADVAGLHYHSSPEGMAGIEFKVEGFSHRLPLLAHRLLSSLATGGPSRANWDTVHEALVRKYRNMAMEVIKQASYERLFALTRHAWHWSVVAPHVEGATLAEVEGYVRELLQRCHLEAFVHGNMDAGEAKEVSEALQKVLGPGCTAAAAGMPRDGTIILPSSSELLDLGRSSEPRSGSRQSSGGALQQDSQPQEAHENPGESKGNLRRRTRASSASGCNSGQAPSEGQKGGRRGSSGKGGIEGGQKDGATQKAGGKGGKGSRAKGGKQGAQGQGQQNGGVSAQQQPFHQYPGLLHQAEARNPAEENAALEVYYQIGLAATCPRALALLDLADQLLCEPMYNQLRTKEQLGYTVHCGTRLTFGVGGLAFIIISASHPPHHLHARLESFLQDFIRTKVASLTPAELAQHVSALTDNKLSRDRALADESARHWDVIWNERCEEKDGLSLGCGME</sequence>
<dbReference type="PANTHER" id="PTHR43690">
    <property type="entry name" value="NARDILYSIN"/>
    <property type="match status" value="1"/>
</dbReference>
<feature type="compositionally biased region" description="Basic residues" evidence="7">
    <location>
        <begin position="101"/>
        <end position="112"/>
    </location>
</feature>
<dbReference type="EMBL" id="MU070617">
    <property type="protein sequence ID" value="KAF5827024.1"/>
    <property type="molecule type" value="Genomic_DNA"/>
</dbReference>
<protein>
    <submittedName>
        <fullName evidence="12">Metalloenzyme, LuxS/M16 peptidase-like protein</fullName>
    </submittedName>
</protein>
<evidence type="ECO:0000259" key="10">
    <source>
        <dbReference type="Pfam" id="PF16187"/>
    </source>
</evidence>
<gene>
    <name evidence="12" type="ORF">DUNSADRAFT_1484</name>
</gene>
<evidence type="ECO:0000259" key="9">
    <source>
        <dbReference type="Pfam" id="PF05193"/>
    </source>
</evidence>
<dbReference type="InterPro" id="IPR050626">
    <property type="entry name" value="Peptidase_M16"/>
</dbReference>
<feature type="domain" description="Peptidase M16 middle/third" evidence="10">
    <location>
        <begin position="769"/>
        <end position="920"/>
    </location>
</feature>
<feature type="compositionally biased region" description="Polar residues" evidence="7">
    <location>
        <begin position="1043"/>
        <end position="1056"/>
    </location>
</feature>
<dbReference type="InterPro" id="IPR011249">
    <property type="entry name" value="Metalloenz_LuxS/M16"/>
</dbReference>
<accession>A0ABQ7FXD5</accession>
<dbReference type="SUPFAM" id="SSF63411">
    <property type="entry name" value="LuxS/MPP-like metallohydrolase"/>
    <property type="match status" value="4"/>
</dbReference>